<dbReference type="OrthoDB" id="9813892at2"/>
<sequence precursor="true">MRNLIVILGAILIYSTSFSQEIKSIDTLHFTSEKSYSRALARYSKNELVFGTSKTGVILYNEKTKKTKTLIKPVNSGEFRDVIVDEKKIYTCVSGDSGIIYKVNGKKVSELYREACFIDDIVLKNRELILLSDPVDKELYIKTIHTQKGYFYQYGPFKTIQGEAYYAASGTTAQLIEHWYYHVSGGPNNATFYRRSTFEYRENITSQLPLPKAEGAGPFSIFMIDEQNGSIVGGNYTKPDTSDSTACYTSDGGKTWLLSEKQPNGYRSCVTGNTKILFACGTNGIDYSIDGGKNWKFLMKGNFCALLLEENTLYATTNKGYCLKIKMQMK</sequence>
<evidence type="ECO:0000313" key="1">
    <source>
        <dbReference type="EMBL" id="AEA45353.1"/>
    </source>
</evidence>
<dbReference type="STRING" id="755732.Fluta_3381"/>
<organism evidence="1 2">
    <name type="scientific">Fluviicola taffensis (strain DSM 16823 / NCIMB 13979 / RW262)</name>
    <dbReference type="NCBI Taxonomy" id="755732"/>
    <lineage>
        <taxon>Bacteria</taxon>
        <taxon>Pseudomonadati</taxon>
        <taxon>Bacteroidota</taxon>
        <taxon>Flavobacteriia</taxon>
        <taxon>Flavobacteriales</taxon>
        <taxon>Crocinitomicaceae</taxon>
        <taxon>Fluviicola</taxon>
    </lineage>
</organism>
<proteinExistence type="predicted"/>
<reference evidence="2" key="2">
    <citation type="submission" date="2011-02" db="EMBL/GenBank/DDBJ databases">
        <title>The complete genome of Fluviicola taffensis DSM 16823.</title>
        <authorList>
            <consortium name="US DOE Joint Genome Institute (JGI-PGF)"/>
            <person name="Lucas S."/>
            <person name="Copeland A."/>
            <person name="Lapidus A."/>
            <person name="Bruce D."/>
            <person name="Goodwin L."/>
            <person name="Pitluck S."/>
            <person name="Kyrpides N."/>
            <person name="Mavromatis K."/>
            <person name="Ivanova N."/>
            <person name="Mikhailova N."/>
            <person name="Pagani I."/>
            <person name="Chertkov O."/>
            <person name="Detter J.C."/>
            <person name="Han C."/>
            <person name="Tapia R."/>
            <person name="Land M."/>
            <person name="Hauser L."/>
            <person name="Markowitz V."/>
            <person name="Cheng J.-F."/>
            <person name="Hugenholtz P."/>
            <person name="Woyke T."/>
            <person name="Wu D."/>
            <person name="Tindall B."/>
            <person name="Pomrenke H.G."/>
            <person name="Brambilla E."/>
            <person name="Klenk H.-P."/>
            <person name="Eisen J.A."/>
        </authorList>
    </citation>
    <scope>NUCLEOTIDE SEQUENCE [LARGE SCALE GENOMIC DNA]</scope>
    <source>
        <strain evidence="2">DSM 16823 / RW262 / RW262</strain>
    </source>
</reference>
<dbReference type="HOGENOM" id="CLU_841329_0_0_10"/>
<dbReference type="InterPro" id="IPR015943">
    <property type="entry name" value="WD40/YVTN_repeat-like_dom_sf"/>
</dbReference>
<dbReference type="CDD" id="cd15482">
    <property type="entry name" value="Sialidase_non-viral"/>
    <property type="match status" value="1"/>
</dbReference>
<dbReference type="Gene3D" id="2.130.10.10">
    <property type="entry name" value="YVTN repeat-like/Quinoprotein amine dehydrogenase"/>
    <property type="match status" value="1"/>
</dbReference>
<dbReference type="eggNOG" id="COG4447">
    <property type="taxonomic scope" value="Bacteria"/>
</dbReference>
<evidence type="ECO:0000313" key="2">
    <source>
        <dbReference type="Proteomes" id="UP000007463"/>
    </source>
</evidence>
<dbReference type="SUPFAM" id="SSF110296">
    <property type="entry name" value="Oligoxyloglucan reducing end-specific cellobiohydrolase"/>
    <property type="match status" value="1"/>
</dbReference>
<accession>F2IBM7</accession>
<dbReference type="RefSeq" id="WP_013688120.1">
    <property type="nucleotide sequence ID" value="NC_015321.1"/>
</dbReference>
<dbReference type="KEGG" id="fte:Fluta_3381"/>
<name>F2IBM7_FLUTR</name>
<gene>
    <name evidence="1" type="ordered locus">Fluta_3381</name>
</gene>
<dbReference type="AlphaFoldDB" id="F2IBM7"/>
<dbReference type="EMBL" id="CP002542">
    <property type="protein sequence ID" value="AEA45353.1"/>
    <property type="molecule type" value="Genomic_DNA"/>
</dbReference>
<protein>
    <submittedName>
        <fullName evidence="1">Uncharacterized protein</fullName>
    </submittedName>
</protein>
<dbReference type="Proteomes" id="UP000007463">
    <property type="component" value="Chromosome"/>
</dbReference>
<reference evidence="1 2" key="1">
    <citation type="journal article" date="2011" name="Stand. Genomic Sci.">
        <title>Complete genome sequence of the gliding freshwater bacterium Fluviicola taffensis type strain (RW262).</title>
        <authorList>
            <person name="Woyke T."/>
            <person name="Chertkov O."/>
            <person name="Lapidus A."/>
            <person name="Nolan M."/>
            <person name="Lucas S."/>
            <person name="Del Rio T.G."/>
            <person name="Tice H."/>
            <person name="Cheng J.F."/>
            <person name="Tapia R."/>
            <person name="Han C."/>
            <person name="Goodwin L."/>
            <person name="Pitluck S."/>
            <person name="Liolios K."/>
            <person name="Pagani I."/>
            <person name="Ivanova N."/>
            <person name="Huntemann M."/>
            <person name="Mavromatis K."/>
            <person name="Mikhailova N."/>
            <person name="Pati A."/>
            <person name="Chen A."/>
            <person name="Palaniappan K."/>
            <person name="Land M."/>
            <person name="Hauser L."/>
            <person name="Brambilla E.M."/>
            <person name="Rohde M."/>
            <person name="Mwirichia R."/>
            <person name="Sikorski J."/>
            <person name="Tindall B.J."/>
            <person name="Goker M."/>
            <person name="Bristow J."/>
            <person name="Eisen J.A."/>
            <person name="Markowitz V."/>
            <person name="Hugenholtz P."/>
            <person name="Klenk H.P."/>
            <person name="Kyrpides N.C."/>
        </authorList>
    </citation>
    <scope>NUCLEOTIDE SEQUENCE [LARGE SCALE GENOMIC DNA]</scope>
    <source>
        <strain evidence="2">DSM 16823 / RW262 / RW262</strain>
    </source>
</reference>
<keyword evidence="2" id="KW-1185">Reference proteome</keyword>
<dbReference type="SUPFAM" id="SSF101898">
    <property type="entry name" value="NHL repeat"/>
    <property type="match status" value="1"/>
</dbReference>